<dbReference type="InterPro" id="IPR032716">
    <property type="entry name" value="ACC_epsilon"/>
</dbReference>
<keyword evidence="3" id="KW-1185">Reference proteome</keyword>
<protein>
    <submittedName>
        <fullName evidence="2">Acyl-CoA carboxylase subunit epsilon</fullName>
    </submittedName>
</protein>
<dbReference type="AlphaFoldDB" id="A0A6I4WBB8"/>
<gene>
    <name evidence="2" type="ORF">GQ466_29805</name>
</gene>
<dbReference type="RefSeq" id="WP_161106406.1">
    <property type="nucleotide sequence ID" value="NZ_JBHLYI010000014.1"/>
</dbReference>
<evidence type="ECO:0000313" key="2">
    <source>
        <dbReference type="EMBL" id="MXQ68219.1"/>
    </source>
</evidence>
<feature type="region of interest" description="Disordered" evidence="1">
    <location>
        <begin position="28"/>
        <end position="62"/>
    </location>
</feature>
<dbReference type="GO" id="GO:0003989">
    <property type="term" value="F:acetyl-CoA carboxylase activity"/>
    <property type="evidence" value="ECO:0007669"/>
    <property type="project" value="InterPro"/>
</dbReference>
<reference evidence="2 3" key="1">
    <citation type="submission" date="2019-12" db="EMBL/GenBank/DDBJ databases">
        <title>Nocardia macrotermitis sp. nov. and Nocardia aurantia sp. nov., isolated from the gut of the fungus growing-termite Macrotermes natalensis.</title>
        <authorList>
            <person name="Christine B."/>
            <person name="Rene B."/>
        </authorList>
    </citation>
    <scope>NUCLEOTIDE SEQUENCE [LARGE SCALE GENOMIC DNA]</scope>
    <source>
        <strain evidence="2 3">DSM 102126</strain>
    </source>
</reference>
<feature type="compositionally biased region" description="Low complexity" evidence="1">
    <location>
        <begin position="28"/>
        <end position="41"/>
    </location>
</feature>
<feature type="compositionally biased region" description="Pro residues" evidence="1">
    <location>
        <begin position="42"/>
        <end position="52"/>
    </location>
</feature>
<proteinExistence type="predicted"/>
<sequence>MTGLRIVRGDPTPAELAALVAVLAAAEQAEQAEQDKPAPTTHRPPPLPPVFLPPRSWRAGTR</sequence>
<dbReference type="Proteomes" id="UP000431901">
    <property type="component" value="Unassembled WGS sequence"/>
</dbReference>
<comment type="caution">
    <text evidence="2">The sequence shown here is derived from an EMBL/GenBank/DDBJ whole genome shotgun (WGS) entry which is preliminary data.</text>
</comment>
<organism evidence="2 3">
    <name type="scientific">Actinomadura rayongensis</name>
    <dbReference type="NCBI Taxonomy" id="1429076"/>
    <lineage>
        <taxon>Bacteria</taxon>
        <taxon>Bacillati</taxon>
        <taxon>Actinomycetota</taxon>
        <taxon>Actinomycetes</taxon>
        <taxon>Streptosporangiales</taxon>
        <taxon>Thermomonosporaceae</taxon>
        <taxon>Actinomadura</taxon>
    </lineage>
</organism>
<dbReference type="Pfam" id="PF13822">
    <property type="entry name" value="ACC_epsilon"/>
    <property type="match status" value="1"/>
</dbReference>
<evidence type="ECO:0000256" key="1">
    <source>
        <dbReference type="SAM" id="MobiDB-lite"/>
    </source>
</evidence>
<name>A0A6I4WBB8_9ACTN</name>
<accession>A0A6I4WBB8</accession>
<evidence type="ECO:0000313" key="3">
    <source>
        <dbReference type="Proteomes" id="UP000431901"/>
    </source>
</evidence>
<dbReference type="GO" id="GO:0004658">
    <property type="term" value="F:propionyl-CoA carboxylase activity"/>
    <property type="evidence" value="ECO:0007669"/>
    <property type="project" value="InterPro"/>
</dbReference>
<dbReference type="EMBL" id="WUTW01000011">
    <property type="protein sequence ID" value="MXQ68219.1"/>
    <property type="molecule type" value="Genomic_DNA"/>
</dbReference>